<dbReference type="PANTHER" id="PTHR30337">
    <property type="entry name" value="COMPONENT OF ATP-DEPENDENT DSDNA EXONUCLEASE"/>
    <property type="match status" value="1"/>
</dbReference>
<comment type="caution">
    <text evidence="2">The sequence shown here is derived from an EMBL/GenBank/DDBJ whole genome shotgun (WGS) entry which is preliminary data.</text>
</comment>
<keyword evidence="2" id="KW-0540">Nuclease</keyword>
<dbReference type="AlphaFoldDB" id="A0A7Y3RNJ7"/>
<dbReference type="InterPro" id="IPR014577">
    <property type="entry name" value="UCP033093_metalloPase"/>
</dbReference>
<dbReference type="RefSeq" id="WP_173200730.1">
    <property type="nucleotide sequence ID" value="NZ_JABFCX010000003.1"/>
</dbReference>
<name>A0A7Y3RNJ7_9PROT</name>
<dbReference type="Gene3D" id="3.60.21.10">
    <property type="match status" value="1"/>
</dbReference>
<dbReference type="InterPro" id="IPR050535">
    <property type="entry name" value="DNA_Repair-Maintenance_Comp"/>
</dbReference>
<dbReference type="PANTHER" id="PTHR30337:SF0">
    <property type="entry name" value="NUCLEASE SBCCD SUBUNIT D"/>
    <property type="match status" value="1"/>
</dbReference>
<keyword evidence="2" id="KW-0269">Exonuclease</keyword>
<feature type="domain" description="Calcineurin-like phosphoesterase" evidence="1">
    <location>
        <begin position="3"/>
        <end position="112"/>
    </location>
</feature>
<keyword evidence="3" id="KW-1185">Reference proteome</keyword>
<accession>A0A7Y3RNJ7</accession>
<evidence type="ECO:0000313" key="3">
    <source>
        <dbReference type="Proteomes" id="UP000536835"/>
    </source>
</evidence>
<dbReference type="InterPro" id="IPR029052">
    <property type="entry name" value="Metallo-depent_PP-like"/>
</dbReference>
<proteinExistence type="predicted"/>
<protein>
    <submittedName>
        <fullName evidence="2">DNA repair exonuclease</fullName>
    </submittedName>
</protein>
<dbReference type="SUPFAM" id="SSF56300">
    <property type="entry name" value="Metallo-dependent phosphatases"/>
    <property type="match status" value="1"/>
</dbReference>
<evidence type="ECO:0000313" key="2">
    <source>
        <dbReference type="EMBL" id="NNU17371.1"/>
    </source>
</evidence>
<dbReference type="PIRSF" id="PIRSF033093">
    <property type="entry name" value="UCP_ML1119"/>
    <property type="match status" value="1"/>
</dbReference>
<reference evidence="2 3" key="1">
    <citation type="submission" date="2020-05" db="EMBL/GenBank/DDBJ databases">
        <title>Parvularcula mediterraneae sp. nov., isolated from polypropylene straw from shallow seawater of the seashore of Laganas in Zakynthos island, Greece.</title>
        <authorList>
            <person name="Szabo I."/>
            <person name="Al-Omari J."/>
            <person name="Rado J."/>
            <person name="Szerdahelyi G.S."/>
        </authorList>
    </citation>
    <scope>NUCLEOTIDE SEQUENCE [LARGE SCALE GENOMIC DNA]</scope>
    <source>
        <strain evidence="2 3">ZS-1/3</strain>
    </source>
</reference>
<sequence>MGFRFLHTADWQLGRPFARFDAELRGQLKDARLSIIETLAALAREEGVTHVLVAGDVWDQMAPSDQSLRRPLDRMRAASDLQFWLMPGNHDPAGAEGLWQRLQEMGVPENVHLLLEARPHQLEEGVFVLPAPWPTKRPGRDLSADLDRMETPEGALRIGLAHAGTEDIKENAESAMLIAPDRADRAGLRYLALGDWHGMKRAGERTFYSGTPEPDRFRNNNQGYALIVDTDQPDAPQRHATAQFRWRMAEAAFLPGDDPVQKLADIFPADAALDRTLVRLEISGVLSLSESGALTRFLEEQRARVAYLRLKDQGLSVETDARDLDELLGDGLLRNVAERLAASPESEASLALRYLDSFARS</sequence>
<dbReference type="InterPro" id="IPR004843">
    <property type="entry name" value="Calcineurin-like_PHP"/>
</dbReference>
<dbReference type="GO" id="GO:0004527">
    <property type="term" value="F:exonuclease activity"/>
    <property type="evidence" value="ECO:0007669"/>
    <property type="project" value="UniProtKB-KW"/>
</dbReference>
<dbReference type="EMBL" id="JABFCX010000003">
    <property type="protein sequence ID" value="NNU17371.1"/>
    <property type="molecule type" value="Genomic_DNA"/>
</dbReference>
<keyword evidence="2" id="KW-0378">Hydrolase</keyword>
<organism evidence="2 3">
    <name type="scientific">Parvularcula mediterranea</name>
    <dbReference type="NCBI Taxonomy" id="2732508"/>
    <lineage>
        <taxon>Bacteria</taxon>
        <taxon>Pseudomonadati</taxon>
        <taxon>Pseudomonadota</taxon>
        <taxon>Alphaproteobacteria</taxon>
        <taxon>Parvularculales</taxon>
        <taxon>Parvularculaceae</taxon>
        <taxon>Parvularcula</taxon>
    </lineage>
</organism>
<evidence type="ECO:0000259" key="1">
    <source>
        <dbReference type="Pfam" id="PF00149"/>
    </source>
</evidence>
<dbReference type="Pfam" id="PF00149">
    <property type="entry name" value="Metallophos"/>
    <property type="match status" value="1"/>
</dbReference>
<gene>
    <name evidence="2" type="ORF">HK107_13650</name>
</gene>
<dbReference type="Proteomes" id="UP000536835">
    <property type="component" value="Unassembled WGS sequence"/>
</dbReference>